<dbReference type="NCBIfam" id="TIGR03347">
    <property type="entry name" value="VI_chp_1"/>
    <property type="match status" value="1"/>
</dbReference>
<proteinExistence type="predicted"/>
<dbReference type="PANTHER" id="PTHR35564:SF4">
    <property type="entry name" value="CYTOPLASMIC PROTEIN"/>
    <property type="match status" value="1"/>
</dbReference>
<dbReference type="PANTHER" id="PTHR35564">
    <property type="match status" value="1"/>
</dbReference>
<organism evidence="1 2">
    <name type="scientific">Bordetella genomosp. 9</name>
    <dbReference type="NCBI Taxonomy" id="1416803"/>
    <lineage>
        <taxon>Bacteria</taxon>
        <taxon>Pseudomonadati</taxon>
        <taxon>Pseudomonadota</taxon>
        <taxon>Betaproteobacteria</taxon>
        <taxon>Burkholderiales</taxon>
        <taxon>Alcaligenaceae</taxon>
        <taxon>Bordetella</taxon>
    </lineage>
</organism>
<evidence type="ECO:0000313" key="1">
    <source>
        <dbReference type="EMBL" id="ARP85567.1"/>
    </source>
</evidence>
<dbReference type="Pfam" id="PF06996">
    <property type="entry name" value="T6SS_TssG"/>
    <property type="match status" value="1"/>
</dbReference>
<gene>
    <name evidence="1" type="ORF">CAL13_04560</name>
</gene>
<accession>A0A1W6YWU9</accession>
<evidence type="ECO:0008006" key="3">
    <source>
        <dbReference type="Google" id="ProtNLM"/>
    </source>
</evidence>
<evidence type="ECO:0000313" key="2">
    <source>
        <dbReference type="Proteomes" id="UP000194139"/>
    </source>
</evidence>
<dbReference type="AlphaFoldDB" id="A0A1W6YWU9"/>
<dbReference type="RefSeq" id="WP_086071660.1">
    <property type="nucleotide sequence ID" value="NZ_CP021109.1"/>
</dbReference>
<protein>
    <recommendedName>
        <fullName evidence="3">Type VI secretion protein</fullName>
    </recommendedName>
</protein>
<dbReference type="InterPro" id="IPR010732">
    <property type="entry name" value="T6SS_TssG-like"/>
</dbReference>
<dbReference type="EMBL" id="CP021109">
    <property type="protein sequence ID" value="ARP85567.1"/>
    <property type="molecule type" value="Genomic_DNA"/>
</dbReference>
<sequence>MPDPVALQERYVAGAGRYRFFQAVRLIERAYAGYPRIGESLRPSDDPVRFGQEAELAFAGAEVAHARMPDDSAPLRLVLNVGGLLGVDGPMPLHFTQYVRDRRCHAGDRSWMAFLDIFHHRMISLYYRAWSQGQPAVGRDRPADDPFVGYLGVLSAGRAADARSPDGDVDPNLQFAGLLCLRSRPAKGLARLLSEYFLVDAHVESHIGHWMSVPSSELTLLGGRGARKLGEGLVLGRRLWDRQHRFRVRLGPLQAPDVARFQPDAPSFARLAAWVRRYNRDGLDWDVALRLAPGAARPAPLGRRLRLGRNSWLGAPDAKRCPDIVFSTRPACAPVFPG</sequence>
<reference evidence="1 2" key="1">
    <citation type="submission" date="2017-05" db="EMBL/GenBank/DDBJ databases">
        <title>Complete and WGS of Bordetella genogroups.</title>
        <authorList>
            <person name="Spilker T."/>
            <person name="LiPuma J."/>
        </authorList>
    </citation>
    <scope>NUCLEOTIDE SEQUENCE [LARGE SCALE GENOMIC DNA]</scope>
    <source>
        <strain evidence="1 2">AU17164</strain>
    </source>
</reference>
<dbReference type="Proteomes" id="UP000194139">
    <property type="component" value="Chromosome"/>
</dbReference>
<name>A0A1W6YWU9_9BORD</name>
<keyword evidence="2" id="KW-1185">Reference proteome</keyword>